<dbReference type="PANTHER" id="PTHR21557:SF2">
    <property type="entry name" value="CORDON-BLEU PROTEIN-LIKE 1"/>
    <property type="match status" value="1"/>
</dbReference>
<dbReference type="InterPro" id="IPR019025">
    <property type="entry name" value="Cordon-bleu_ubiquitin_domain"/>
</dbReference>
<name>A0AAJ7TP82_PETMA</name>
<feature type="region of interest" description="Disordered" evidence="1">
    <location>
        <begin position="378"/>
        <end position="583"/>
    </location>
</feature>
<feature type="compositionally biased region" description="Low complexity" evidence="1">
    <location>
        <begin position="738"/>
        <end position="748"/>
    </location>
</feature>
<dbReference type="KEGG" id="pmrn:116948725"/>
<dbReference type="PANTHER" id="PTHR21557">
    <property type="entry name" value="CORDON-BLEU"/>
    <property type="match status" value="1"/>
</dbReference>
<dbReference type="InterPro" id="IPR039895">
    <property type="entry name" value="COBL-like"/>
</dbReference>
<feature type="compositionally biased region" description="Gly residues" evidence="1">
    <location>
        <begin position="640"/>
        <end position="649"/>
    </location>
</feature>
<evidence type="ECO:0000313" key="4">
    <source>
        <dbReference type="RefSeq" id="XP_032821623.1"/>
    </source>
</evidence>
<organism evidence="3 4">
    <name type="scientific">Petromyzon marinus</name>
    <name type="common">Sea lamprey</name>
    <dbReference type="NCBI Taxonomy" id="7757"/>
    <lineage>
        <taxon>Eukaryota</taxon>
        <taxon>Metazoa</taxon>
        <taxon>Chordata</taxon>
        <taxon>Craniata</taxon>
        <taxon>Vertebrata</taxon>
        <taxon>Cyclostomata</taxon>
        <taxon>Hyperoartia</taxon>
        <taxon>Petromyzontiformes</taxon>
        <taxon>Petromyzontidae</taxon>
        <taxon>Petromyzon</taxon>
    </lineage>
</organism>
<feature type="domain" description="Cordon-bleu ubiquitin-like" evidence="2">
    <location>
        <begin position="238"/>
        <end position="318"/>
    </location>
</feature>
<feature type="region of interest" description="Disordered" evidence="1">
    <location>
        <begin position="716"/>
        <end position="768"/>
    </location>
</feature>
<feature type="compositionally biased region" description="Low complexity" evidence="1">
    <location>
        <begin position="411"/>
        <end position="425"/>
    </location>
</feature>
<reference evidence="4" key="1">
    <citation type="submission" date="2025-08" db="UniProtKB">
        <authorList>
            <consortium name="RefSeq"/>
        </authorList>
    </citation>
    <scope>IDENTIFICATION</scope>
    <source>
        <tissue evidence="4">Sperm</tissue>
    </source>
</reference>
<dbReference type="RefSeq" id="XP_032821623.1">
    <property type="nucleotide sequence ID" value="XM_032965732.1"/>
</dbReference>
<dbReference type="Gene3D" id="3.10.20.90">
    <property type="entry name" value="Phosphatidylinositol 3-kinase Catalytic Subunit, Chain A, domain 1"/>
    <property type="match status" value="1"/>
</dbReference>
<evidence type="ECO:0000256" key="1">
    <source>
        <dbReference type="SAM" id="MobiDB-lite"/>
    </source>
</evidence>
<protein>
    <submittedName>
        <fullName evidence="4">Cordon-bleu protein-like 1 isoform X1</fullName>
    </submittedName>
</protein>
<dbReference type="Proteomes" id="UP001318040">
    <property type="component" value="Chromosome 34"/>
</dbReference>
<dbReference type="AlphaFoldDB" id="A0AAJ7TP82"/>
<feature type="compositionally biased region" description="Low complexity" evidence="1">
    <location>
        <begin position="650"/>
        <end position="664"/>
    </location>
</feature>
<feature type="region of interest" description="Disordered" evidence="1">
    <location>
        <begin position="330"/>
        <end position="350"/>
    </location>
</feature>
<feature type="compositionally biased region" description="Basic and acidic residues" evidence="1">
    <location>
        <begin position="595"/>
        <end position="639"/>
    </location>
</feature>
<feature type="compositionally biased region" description="Low complexity" evidence="1">
    <location>
        <begin position="478"/>
        <end position="572"/>
    </location>
</feature>
<accession>A0AAJ7TP82</accession>
<feature type="region of interest" description="Disordered" evidence="1">
    <location>
        <begin position="595"/>
        <end position="664"/>
    </location>
</feature>
<proteinExistence type="predicted"/>
<keyword evidence="3" id="KW-1185">Reference proteome</keyword>
<dbReference type="GO" id="GO:0003785">
    <property type="term" value="F:actin monomer binding"/>
    <property type="evidence" value="ECO:0007669"/>
    <property type="project" value="InterPro"/>
</dbReference>
<feature type="compositionally biased region" description="Low complexity" evidence="1">
    <location>
        <begin position="462"/>
        <end position="471"/>
    </location>
</feature>
<evidence type="ECO:0000259" key="2">
    <source>
        <dbReference type="Pfam" id="PF09469"/>
    </source>
</evidence>
<evidence type="ECO:0000313" key="3">
    <source>
        <dbReference type="Proteomes" id="UP001318040"/>
    </source>
</evidence>
<feature type="region of interest" description="Disordered" evidence="1">
    <location>
        <begin position="1"/>
        <end position="140"/>
    </location>
</feature>
<sequence>MVPGRRAAKRREGGEGAHIPLRAPGPMPHTQRGMKNRAPPPPPGVAPLRLPRSPEAEPASADRAGAIPSAKVAAAALSSDKGDSPPAIKAASGKPPAEKGATLPATRVGSPPLERGGTLSLAKGGTLPSRGKAAAPKPPLVARGQNVSCCEVEFSVILPSGQLHSATSEKRIPMMDVLVRLCAWYRLSPARHALELYSRVDGRLLPFKPNTAIGSLPVGAVRLIEREPLDARRAHRSNAPEPTVRLVVNLSRTQKEFLRVSRRVPLRVLLPAIAAKSGLEPRSLLLFRDATQAERVDPACSLAELGIRELYVVDTSKAATLCHPIVHGSHTYPGARRQPPPPPGVTEHAGKENAGIFSCLRPRKKKLVHHSVPASPAPVLAAAAPRRRSLESDAPKKRRAPAPPIVAATLPRAASSARPRAAPAQPERPRSRSLPGADSVAPEPSGDGGADGGGAKKKKRAAPQPQGQPQARPKERPQVLPQVQEQPQVQVQPKVQEQPQGHSQEQPQVQVQPKVQEQPQVQVQTNEQPQVQPKVHEQPQGQPQVQVLPTVQPQGQPKPQGQPQSQDQCHGQPKGRAHPRTQLVIVSGLEVTVIKDSHPEKRGRCDGEACGEADERRCKEGDRGDAEQAEKTECGHGERAAGGGGGDDGTGPQAFGAGAGGDAAPVRAVPVRVVPSSPEKGAGHTVTWADVKVAEAVAALPYIDSVYEQEELREAFPSISAHGPALEDGETRGGRRGAGAPTGPAASPSSPPSEGQPPRQVFDINQAS</sequence>
<dbReference type="Pfam" id="PF09469">
    <property type="entry name" value="Cobl"/>
    <property type="match status" value="1"/>
</dbReference>
<gene>
    <name evidence="4" type="primary">LOC116948725</name>
</gene>